<dbReference type="InterPro" id="IPR029024">
    <property type="entry name" value="TerB-like"/>
</dbReference>
<sequence length="130" mass="13929">MRTYPTDSPSAAARILALSMIVDGDLAAAELRALAHSKVLDLIEIDTDTFHDLLGELCEDLLIDASGRRNVELEPELLDAVLDEIRDPALRRKLLQAMSKIADADGVLADAEATLLAHAAAAWSGERLAA</sequence>
<protein>
    <submittedName>
        <fullName evidence="2">TerB family tellurite resistance protein</fullName>
    </submittedName>
</protein>
<gene>
    <name evidence="2" type="ORF">E1742_19535</name>
    <name evidence="1" type="ORF">GCM10007388_40380</name>
</gene>
<dbReference type="EMBL" id="BMWW01000008">
    <property type="protein sequence ID" value="GGZ02683.1"/>
    <property type="molecule type" value="Genomic_DNA"/>
</dbReference>
<reference evidence="1" key="3">
    <citation type="submission" date="2022-12" db="EMBL/GenBank/DDBJ databases">
        <authorList>
            <person name="Sun Q."/>
            <person name="Kim S."/>
        </authorList>
    </citation>
    <scope>NUCLEOTIDE SEQUENCE</scope>
    <source>
        <strain evidence="1">KCTC 12344</strain>
    </source>
</reference>
<evidence type="ECO:0000313" key="1">
    <source>
        <dbReference type="EMBL" id="GGZ02683.1"/>
    </source>
</evidence>
<dbReference type="Proteomes" id="UP000294359">
    <property type="component" value="Chromosome"/>
</dbReference>
<accession>A0A4P7BIS8</accession>
<dbReference type="Gene3D" id="1.10.3680.10">
    <property type="entry name" value="TerB-like"/>
    <property type="match status" value="1"/>
</dbReference>
<dbReference type="EMBL" id="CP038026">
    <property type="protein sequence ID" value="QBQ38132.1"/>
    <property type="molecule type" value="Genomic_DNA"/>
</dbReference>
<dbReference type="OrthoDB" id="8526975at2"/>
<organism evidence="1 4">
    <name type="scientific">Pseudoduganella plicata</name>
    <dbReference type="NCBI Taxonomy" id="321984"/>
    <lineage>
        <taxon>Bacteria</taxon>
        <taxon>Pseudomonadati</taxon>
        <taxon>Pseudomonadota</taxon>
        <taxon>Betaproteobacteria</taxon>
        <taxon>Burkholderiales</taxon>
        <taxon>Oxalobacteraceae</taxon>
        <taxon>Telluria group</taxon>
        <taxon>Pseudoduganella</taxon>
    </lineage>
</organism>
<name>A0A4P7BIS8_9BURK</name>
<evidence type="ECO:0000313" key="2">
    <source>
        <dbReference type="EMBL" id="QBQ38132.1"/>
    </source>
</evidence>
<dbReference type="RefSeq" id="WP_134386836.1">
    <property type="nucleotide sequence ID" value="NZ_BMWW01000008.1"/>
</dbReference>
<evidence type="ECO:0000313" key="3">
    <source>
        <dbReference type="Proteomes" id="UP000294359"/>
    </source>
</evidence>
<reference evidence="2 3" key="2">
    <citation type="submission" date="2019-03" db="EMBL/GenBank/DDBJ databases">
        <title>Draft Genome Sequences of Six Type Strains of the Genus Massilia.</title>
        <authorList>
            <person name="Miess H."/>
            <person name="Frediansyhah A."/>
            <person name="Gross H."/>
        </authorList>
    </citation>
    <scope>NUCLEOTIDE SEQUENCE [LARGE SCALE GENOMIC DNA]</scope>
    <source>
        <strain evidence="2 3">DSM 17505</strain>
    </source>
</reference>
<evidence type="ECO:0000313" key="4">
    <source>
        <dbReference type="Proteomes" id="UP000619512"/>
    </source>
</evidence>
<reference evidence="1" key="1">
    <citation type="journal article" date="2014" name="Int. J. Syst. Evol. Microbiol.">
        <title>Complete genome sequence of Corynebacterium casei LMG S-19264T (=DSM 44701T), isolated from a smear-ripened cheese.</title>
        <authorList>
            <consortium name="US DOE Joint Genome Institute (JGI-PGF)"/>
            <person name="Walter F."/>
            <person name="Albersmeier A."/>
            <person name="Kalinowski J."/>
            <person name="Ruckert C."/>
        </authorList>
    </citation>
    <scope>NUCLEOTIDE SEQUENCE</scope>
    <source>
        <strain evidence="1">KCTC 12344</strain>
    </source>
</reference>
<keyword evidence="3" id="KW-1185">Reference proteome</keyword>
<dbReference type="SUPFAM" id="SSF158682">
    <property type="entry name" value="TerB-like"/>
    <property type="match status" value="1"/>
</dbReference>
<dbReference type="Proteomes" id="UP000619512">
    <property type="component" value="Unassembled WGS sequence"/>
</dbReference>
<proteinExistence type="predicted"/>
<dbReference type="AlphaFoldDB" id="A0A4P7BIS8"/>